<dbReference type="AlphaFoldDB" id="A0A2W2CLI4"/>
<dbReference type="Proteomes" id="UP000248627">
    <property type="component" value="Unassembled WGS sequence"/>
</dbReference>
<sequence length="264" mass="26958">MDFSKAQFQALIEDITSGLGDLSHHLDRVGPAATAAANRWYVPSDVGAGIIAMANKVIEVGKELLQLFIDVLKGATAPIFMFHDAWQWMDIRGSATGIASALTEQHLVVDNSDWSGKARDAYVGSVSNHSNAAARIGAVASSTSNCLIGCAVAGSAFYITLGIVLAKLIAATIAAVAAFGSGIFSPAGVALMLEEAGVNTAIIGAALTTLGTFLAAQAGTMIVLHGEAVDATAFPAGKWPTSNTSTFNDATVTDGDADWSLAGG</sequence>
<comment type="caution">
    <text evidence="1">The sequence shown here is derived from an EMBL/GenBank/DDBJ whole genome shotgun (WGS) entry which is preliminary data.</text>
</comment>
<dbReference type="OrthoDB" id="4554447at2"/>
<reference evidence="1 2" key="1">
    <citation type="submission" date="2018-01" db="EMBL/GenBank/DDBJ databases">
        <title>Draft genome sequence of Jishengella endophytica.</title>
        <authorList>
            <person name="Sahin N."/>
            <person name="Ay H."/>
            <person name="Saygin H."/>
        </authorList>
    </citation>
    <scope>NUCLEOTIDE SEQUENCE [LARGE SCALE GENOMIC DNA]</scope>
    <source>
        <strain evidence="1 2">DSM 45430</strain>
    </source>
</reference>
<evidence type="ECO:0000313" key="1">
    <source>
        <dbReference type="EMBL" id="PZF99382.1"/>
    </source>
</evidence>
<keyword evidence="2" id="KW-1185">Reference proteome</keyword>
<dbReference type="RefSeq" id="WP_111242192.1">
    <property type="nucleotide sequence ID" value="NZ_AP023358.1"/>
</dbReference>
<dbReference type="EMBL" id="POTX01000024">
    <property type="protein sequence ID" value="PZF99382.1"/>
    <property type="molecule type" value="Genomic_DNA"/>
</dbReference>
<evidence type="ECO:0000313" key="2">
    <source>
        <dbReference type="Proteomes" id="UP000248627"/>
    </source>
</evidence>
<proteinExistence type="predicted"/>
<gene>
    <name evidence="1" type="ORF">C1I93_05845</name>
</gene>
<name>A0A2W2CLI4_9ACTN</name>
<accession>A0A2W2CLI4</accession>
<organism evidence="1 2">
    <name type="scientific">Micromonospora endophytica</name>
    <dbReference type="NCBI Taxonomy" id="515350"/>
    <lineage>
        <taxon>Bacteria</taxon>
        <taxon>Bacillati</taxon>
        <taxon>Actinomycetota</taxon>
        <taxon>Actinomycetes</taxon>
        <taxon>Micromonosporales</taxon>
        <taxon>Micromonosporaceae</taxon>
        <taxon>Micromonospora</taxon>
    </lineage>
</organism>
<protein>
    <submittedName>
        <fullName evidence="1">Uncharacterized protein</fullName>
    </submittedName>
</protein>